<evidence type="ECO:0000256" key="4">
    <source>
        <dbReference type="ARBA" id="ARBA00019077"/>
    </source>
</evidence>
<gene>
    <name evidence="11" type="primary">waaA_1</name>
    <name evidence="11" type="ORF">ROA7450_01905</name>
</gene>
<proteinExistence type="inferred from homology"/>
<keyword evidence="5 8" id="KW-0808">Transferase</keyword>
<evidence type="ECO:0000256" key="3">
    <source>
        <dbReference type="ARBA" id="ARBA00012621"/>
    </source>
</evidence>
<dbReference type="GO" id="GO:0009245">
    <property type="term" value="P:lipid A biosynthetic process"/>
    <property type="evidence" value="ECO:0007669"/>
    <property type="project" value="TreeGrafter"/>
</dbReference>
<reference evidence="11 12" key="1">
    <citation type="submission" date="2017-03" db="EMBL/GenBank/DDBJ databases">
        <authorList>
            <person name="Afonso C.L."/>
            <person name="Miller P.J."/>
            <person name="Scott M.A."/>
            <person name="Spackman E."/>
            <person name="Goraichik I."/>
            <person name="Dimitrov K.M."/>
            <person name="Suarez D.L."/>
            <person name="Swayne D.E."/>
        </authorList>
    </citation>
    <scope>NUCLEOTIDE SEQUENCE [LARGE SCALE GENOMIC DNA]</scope>
    <source>
        <strain evidence="11 12">CECT 7450</strain>
    </source>
</reference>
<dbReference type="Gene3D" id="3.40.50.2000">
    <property type="entry name" value="Glycogen Phosphorylase B"/>
    <property type="match status" value="1"/>
</dbReference>
<dbReference type="OrthoDB" id="9789797at2"/>
<feature type="region of interest" description="Disordered" evidence="9">
    <location>
        <begin position="66"/>
        <end position="85"/>
    </location>
</feature>
<evidence type="ECO:0000256" key="6">
    <source>
        <dbReference type="ARBA" id="ARBA00031445"/>
    </source>
</evidence>
<keyword evidence="12" id="KW-1185">Reference proteome</keyword>
<dbReference type="EC" id="2.4.99.12" evidence="3 8"/>
<dbReference type="UniPathway" id="UPA00958"/>
<dbReference type="GO" id="GO:0005886">
    <property type="term" value="C:plasma membrane"/>
    <property type="evidence" value="ECO:0007669"/>
    <property type="project" value="UniProtKB-SubCell"/>
</dbReference>
<organism evidence="11 12">
    <name type="scientific">Roseovarius albus</name>
    <dbReference type="NCBI Taxonomy" id="1247867"/>
    <lineage>
        <taxon>Bacteria</taxon>
        <taxon>Pseudomonadati</taxon>
        <taxon>Pseudomonadota</taxon>
        <taxon>Alphaproteobacteria</taxon>
        <taxon>Rhodobacterales</taxon>
        <taxon>Roseobacteraceae</taxon>
        <taxon>Roseovarius</taxon>
    </lineage>
</organism>
<keyword evidence="11" id="KW-0328">Glycosyltransferase</keyword>
<evidence type="ECO:0000256" key="5">
    <source>
        <dbReference type="ARBA" id="ARBA00022679"/>
    </source>
</evidence>
<comment type="catalytic activity">
    <reaction evidence="7 8">
        <text>lipid IVA (E. coli) + CMP-3-deoxy-beta-D-manno-octulosonate = alpha-Kdo-(2-&gt;6)-lipid IVA (E. coli) + CMP + H(+)</text>
        <dbReference type="Rhea" id="RHEA:28066"/>
        <dbReference type="ChEBI" id="CHEBI:15378"/>
        <dbReference type="ChEBI" id="CHEBI:58603"/>
        <dbReference type="ChEBI" id="CHEBI:60364"/>
        <dbReference type="ChEBI" id="CHEBI:60377"/>
        <dbReference type="ChEBI" id="CHEBI:85987"/>
        <dbReference type="EC" id="2.4.99.12"/>
    </reaction>
</comment>
<dbReference type="Proteomes" id="UP000193061">
    <property type="component" value="Unassembled WGS sequence"/>
</dbReference>
<evidence type="ECO:0000259" key="10">
    <source>
        <dbReference type="Pfam" id="PF04413"/>
    </source>
</evidence>
<dbReference type="SUPFAM" id="SSF53756">
    <property type="entry name" value="UDP-Glycosyltransferase/glycogen phosphorylase"/>
    <property type="match status" value="1"/>
</dbReference>
<keyword evidence="8" id="KW-1003">Cell membrane</keyword>
<evidence type="ECO:0000313" key="11">
    <source>
        <dbReference type="EMBL" id="SLN39997.1"/>
    </source>
</evidence>
<dbReference type="InterPro" id="IPR039901">
    <property type="entry name" value="Kdotransferase"/>
</dbReference>
<dbReference type="InterPro" id="IPR007507">
    <property type="entry name" value="Glycos_transf_N"/>
</dbReference>
<evidence type="ECO:0000256" key="8">
    <source>
        <dbReference type="RuleBase" id="RU365103"/>
    </source>
</evidence>
<dbReference type="Pfam" id="PF04413">
    <property type="entry name" value="Glycos_transf_N"/>
    <property type="match status" value="1"/>
</dbReference>
<name>A0A1X6Z3P8_9RHOB</name>
<keyword evidence="8" id="KW-0448">Lipopolysaccharide biosynthesis</keyword>
<dbReference type="PANTHER" id="PTHR42755">
    <property type="entry name" value="3-DEOXY-MANNO-OCTULOSONATE CYTIDYLYLTRANSFERASE"/>
    <property type="match status" value="1"/>
</dbReference>
<evidence type="ECO:0000256" key="7">
    <source>
        <dbReference type="ARBA" id="ARBA00049183"/>
    </source>
</evidence>
<evidence type="ECO:0000256" key="2">
    <source>
        <dbReference type="ARBA" id="ARBA00004713"/>
    </source>
</evidence>
<dbReference type="RefSeq" id="WP_085805433.1">
    <property type="nucleotide sequence ID" value="NZ_FWFX01000005.1"/>
</dbReference>
<comment type="function">
    <text evidence="1 8">Involved in lipopolysaccharide (LPS) biosynthesis. Catalyzes the transfer of 3-deoxy-D-manno-octulosonate (Kdo) residue(s) from CMP-Kdo to lipid IV(A), the tetraacyldisaccharide-1,4'-bisphosphate precursor of lipid A.</text>
</comment>
<feature type="domain" description="3-deoxy-D-manno-octulosonic-acid transferase N-terminal" evidence="10">
    <location>
        <begin position="25"/>
        <end position="186"/>
    </location>
</feature>
<comment type="subcellular location">
    <subcellularLocation>
        <location evidence="8">Cell membrane</location>
    </subcellularLocation>
</comment>
<evidence type="ECO:0000256" key="9">
    <source>
        <dbReference type="SAM" id="MobiDB-lite"/>
    </source>
</evidence>
<dbReference type="GO" id="GO:0009244">
    <property type="term" value="P:lipopolysaccharide core region biosynthetic process"/>
    <property type="evidence" value="ECO:0007669"/>
    <property type="project" value="UniProtKB-UniRule"/>
</dbReference>
<protein>
    <recommendedName>
        <fullName evidence="4 8">3-deoxy-D-manno-octulosonic acid transferase</fullName>
        <shortName evidence="8">Kdo transferase</shortName>
        <ecNumber evidence="3 8">2.4.99.12</ecNumber>
    </recommendedName>
    <alternativeName>
        <fullName evidence="6 8">Lipid IV(A) 3-deoxy-D-manno-octulosonic acid transferase</fullName>
    </alternativeName>
</protein>
<evidence type="ECO:0000313" key="12">
    <source>
        <dbReference type="Proteomes" id="UP000193061"/>
    </source>
</evidence>
<dbReference type="Gene3D" id="3.40.50.11720">
    <property type="entry name" value="3-Deoxy-D-manno-octulosonic-acid transferase, N-terminal domain"/>
    <property type="match status" value="1"/>
</dbReference>
<accession>A0A1X6Z3P8</accession>
<dbReference type="PANTHER" id="PTHR42755:SF1">
    <property type="entry name" value="3-DEOXY-D-MANNO-OCTULOSONIC ACID TRANSFERASE, MITOCHONDRIAL-RELATED"/>
    <property type="match status" value="1"/>
</dbReference>
<dbReference type="EMBL" id="FWFX01000005">
    <property type="protein sequence ID" value="SLN39997.1"/>
    <property type="molecule type" value="Genomic_DNA"/>
</dbReference>
<dbReference type="GO" id="GO:0043842">
    <property type="term" value="F:Kdo transferase activity"/>
    <property type="evidence" value="ECO:0007669"/>
    <property type="project" value="UniProtKB-EC"/>
</dbReference>
<comment type="similarity">
    <text evidence="8">Belongs to the glycosyltransferase group 1 family.</text>
</comment>
<dbReference type="InterPro" id="IPR038107">
    <property type="entry name" value="Glycos_transf_N_sf"/>
</dbReference>
<evidence type="ECO:0000256" key="1">
    <source>
        <dbReference type="ARBA" id="ARBA00003394"/>
    </source>
</evidence>
<sequence>MLRNLPIKTYLAAARRSAGFGTGSGLPRPKGRLIWAHAVDAARYDALIQLAERLVGQMDNTHVLLTTRNDMPPPEREGKGLIWQPLPDDKRGSTDDFINHWKPDLCIWTGGDLQTQLLASAERARVPLYLVDAETKLLNRPNWRWFPDLSRASLKKFDKICTRDEDTSRFLKKMELGSIPVTVTGPLVEGAVVLPYVESDRDELSVLLRGRPVWLAAMLQPQEIEAVLTAHREVGRLSHRALLIIVPDDLEQTNAFSAALQQQKWRCIHWSEGQFPEETTQVVLADTRGEMGLWYRIAPLTFMGSSLATGQTGRDPNEPAAHGSAILYGPNVRRYRSSYDRYEKTGAARAITDARTLTSAIQRLIMPDQAAKMALAAWDVASQGASVMDQITDIVLDKFDQMDVQ</sequence>
<comment type="pathway">
    <text evidence="2 8">Bacterial outer membrane biogenesis; LPS core biosynthesis.</text>
</comment>
<keyword evidence="8" id="KW-0472">Membrane</keyword>
<dbReference type="AlphaFoldDB" id="A0A1X6Z3P8"/>